<gene>
    <name evidence="1" type="ORF">S01H1_53965</name>
</gene>
<accession>X0XRI5</accession>
<dbReference type="EMBL" id="BARS01034979">
    <property type="protein sequence ID" value="GAG27461.1"/>
    <property type="molecule type" value="Genomic_DNA"/>
</dbReference>
<evidence type="ECO:0000313" key="1">
    <source>
        <dbReference type="EMBL" id="GAG27461.1"/>
    </source>
</evidence>
<dbReference type="AlphaFoldDB" id="X0XRI5"/>
<reference evidence="1" key="1">
    <citation type="journal article" date="2014" name="Front. Microbiol.">
        <title>High frequency of phylogenetically diverse reductive dehalogenase-homologous genes in deep subseafloor sedimentary metagenomes.</title>
        <authorList>
            <person name="Kawai M."/>
            <person name="Futagami T."/>
            <person name="Toyoda A."/>
            <person name="Takaki Y."/>
            <person name="Nishi S."/>
            <person name="Hori S."/>
            <person name="Arai W."/>
            <person name="Tsubouchi T."/>
            <person name="Morono Y."/>
            <person name="Uchiyama I."/>
            <person name="Ito T."/>
            <person name="Fujiyama A."/>
            <person name="Inagaki F."/>
            <person name="Takami H."/>
        </authorList>
    </citation>
    <scope>NUCLEOTIDE SEQUENCE</scope>
    <source>
        <strain evidence="1">Expedition CK06-06</strain>
    </source>
</reference>
<feature type="non-terminal residue" evidence="1">
    <location>
        <position position="1"/>
    </location>
</feature>
<name>X0XRI5_9ZZZZ</name>
<proteinExistence type="predicted"/>
<comment type="caution">
    <text evidence="1">The sequence shown here is derived from an EMBL/GenBank/DDBJ whole genome shotgun (WGS) entry which is preliminary data.</text>
</comment>
<sequence>GGMSFDLGGYTDLFDMLRGSRGLESPLFQSGYQQPRVGVSDVLTRGQSTALGAFQRPVGNLYQSRPQGGTPTGAVFTIGPSGERRGITPGAAGAFDLGNVEFLLPEQMARISRGKDISDPSYRTPPIGGYGAFGQPLSVLPGMLDLAKAGIISMQEAHERANAVGFLPRPGVIASEFLGMEPSDQLAILTAYEFAGVPRESFEAAIGRGTPAAGAFGGRRIGFTGGWMG</sequence>
<protein>
    <submittedName>
        <fullName evidence="1">Uncharacterized protein</fullName>
    </submittedName>
</protein>
<organism evidence="1">
    <name type="scientific">marine sediment metagenome</name>
    <dbReference type="NCBI Taxonomy" id="412755"/>
    <lineage>
        <taxon>unclassified sequences</taxon>
        <taxon>metagenomes</taxon>
        <taxon>ecological metagenomes</taxon>
    </lineage>
</organism>